<reference evidence="2" key="1">
    <citation type="journal article" date="2019" name="PLoS Negl. Trop. Dis.">
        <title>Revisiting the worldwide diversity of Leptospira species in the environment.</title>
        <authorList>
            <person name="Vincent A.T."/>
            <person name="Schiettekatte O."/>
            <person name="Bourhy P."/>
            <person name="Veyrier F.J."/>
            <person name="Picardeau M."/>
        </authorList>
    </citation>
    <scope>NUCLEOTIDE SEQUENCE [LARGE SCALE GENOMIC DNA]</scope>
    <source>
        <strain evidence="2">201702422</strain>
    </source>
</reference>
<evidence type="ECO:0000256" key="1">
    <source>
        <dbReference type="SAM" id="Phobius"/>
    </source>
</evidence>
<organism evidence="2 3">
    <name type="scientific">Leptospira congkakensis</name>
    <dbReference type="NCBI Taxonomy" id="2484932"/>
    <lineage>
        <taxon>Bacteria</taxon>
        <taxon>Pseudomonadati</taxon>
        <taxon>Spirochaetota</taxon>
        <taxon>Spirochaetia</taxon>
        <taxon>Leptospirales</taxon>
        <taxon>Leptospiraceae</taxon>
        <taxon>Leptospira</taxon>
    </lineage>
</organism>
<feature type="transmembrane region" description="Helical" evidence="1">
    <location>
        <begin position="29"/>
        <end position="50"/>
    </location>
</feature>
<keyword evidence="1" id="KW-1133">Transmembrane helix</keyword>
<protein>
    <submittedName>
        <fullName evidence="2">Uncharacterized protein</fullName>
    </submittedName>
</protein>
<dbReference type="EMBL" id="RQGP01000010">
    <property type="protein sequence ID" value="TGL93809.1"/>
    <property type="molecule type" value="Genomic_DNA"/>
</dbReference>
<gene>
    <name evidence="2" type="ORF">EHQ69_04820</name>
</gene>
<accession>A0A4Z1A6W5</accession>
<proteinExistence type="predicted"/>
<comment type="caution">
    <text evidence="2">The sequence shown here is derived from an EMBL/GenBank/DDBJ whole genome shotgun (WGS) entry which is preliminary data.</text>
</comment>
<dbReference type="AlphaFoldDB" id="A0A4Z1A6W5"/>
<dbReference type="Proteomes" id="UP000298263">
    <property type="component" value="Unassembled WGS sequence"/>
</dbReference>
<name>A0A4Z1A6W5_9LEPT</name>
<evidence type="ECO:0000313" key="2">
    <source>
        <dbReference type="EMBL" id="TGL93809.1"/>
    </source>
</evidence>
<keyword evidence="1" id="KW-0472">Membrane</keyword>
<keyword evidence="1" id="KW-0812">Transmembrane</keyword>
<sequence>MKILVLDFFLWSLSLVSFLLYFTKKVNLSLLYGIVFLGFLALFRVSWVLYKLTVRRKKFFSFYFASILSLIMNGTNLSFLFFLFLLALGFTGTN</sequence>
<feature type="transmembrane region" description="Helical" evidence="1">
    <location>
        <begin position="62"/>
        <end position="90"/>
    </location>
</feature>
<keyword evidence="3" id="KW-1185">Reference proteome</keyword>
<dbReference type="OrthoDB" id="346232at2"/>
<feature type="transmembrane region" description="Helical" evidence="1">
    <location>
        <begin position="5"/>
        <end position="23"/>
    </location>
</feature>
<evidence type="ECO:0000313" key="3">
    <source>
        <dbReference type="Proteomes" id="UP000298263"/>
    </source>
</evidence>